<accession>A0A540MUS7</accession>
<comment type="caution">
    <text evidence="1">The sequence shown here is derived from an EMBL/GenBank/DDBJ whole genome shotgun (WGS) entry which is preliminary data.</text>
</comment>
<dbReference type="EMBL" id="VIEB01000182">
    <property type="protein sequence ID" value="TQE02110.1"/>
    <property type="molecule type" value="Genomic_DNA"/>
</dbReference>
<organism evidence="1 2">
    <name type="scientific">Malus baccata</name>
    <name type="common">Siberian crab apple</name>
    <name type="synonym">Pyrus baccata</name>
    <dbReference type="NCBI Taxonomy" id="106549"/>
    <lineage>
        <taxon>Eukaryota</taxon>
        <taxon>Viridiplantae</taxon>
        <taxon>Streptophyta</taxon>
        <taxon>Embryophyta</taxon>
        <taxon>Tracheophyta</taxon>
        <taxon>Spermatophyta</taxon>
        <taxon>Magnoliopsida</taxon>
        <taxon>eudicotyledons</taxon>
        <taxon>Gunneridae</taxon>
        <taxon>Pentapetalae</taxon>
        <taxon>rosids</taxon>
        <taxon>fabids</taxon>
        <taxon>Rosales</taxon>
        <taxon>Rosaceae</taxon>
        <taxon>Amygdaloideae</taxon>
        <taxon>Maleae</taxon>
        <taxon>Malus</taxon>
    </lineage>
</organism>
<protein>
    <submittedName>
        <fullName evidence="1">Uncharacterized protein</fullName>
    </submittedName>
</protein>
<keyword evidence="2" id="KW-1185">Reference proteome</keyword>
<sequence>MIQPSVDQIALAFDANGLKNTDDVRELLGATIAHADFKGACTSLKDFIMRCYRSLCEQTLDDVHEAEITPHIDLATVEEVKAKDYQESFEKVGDELRLKRQAEAEEDQALIALKEKSKCVLVSEWST</sequence>
<dbReference type="AlphaFoldDB" id="A0A540MUS7"/>
<proteinExistence type="predicted"/>
<gene>
    <name evidence="1" type="ORF">C1H46_012296</name>
</gene>
<name>A0A540MUS7_MALBA</name>
<reference evidence="1 2" key="1">
    <citation type="journal article" date="2019" name="G3 (Bethesda)">
        <title>Sequencing of a Wild Apple (Malus baccata) Genome Unravels the Differences Between Cultivated and Wild Apple Species Regarding Disease Resistance and Cold Tolerance.</title>
        <authorList>
            <person name="Chen X."/>
        </authorList>
    </citation>
    <scope>NUCLEOTIDE SEQUENCE [LARGE SCALE GENOMIC DNA]</scope>
    <source>
        <strain evidence="2">cv. Shandingzi</strain>
        <tissue evidence="1">Leaves</tissue>
    </source>
</reference>
<dbReference type="Proteomes" id="UP000315295">
    <property type="component" value="Unassembled WGS sequence"/>
</dbReference>
<evidence type="ECO:0000313" key="2">
    <source>
        <dbReference type="Proteomes" id="UP000315295"/>
    </source>
</evidence>
<evidence type="ECO:0000313" key="1">
    <source>
        <dbReference type="EMBL" id="TQE02110.1"/>
    </source>
</evidence>